<gene>
    <name evidence="3" type="ORF">POJ06DRAFT_39556</name>
</gene>
<dbReference type="EMBL" id="JARPMG010000012">
    <property type="protein sequence ID" value="KAJ8097100.1"/>
    <property type="molecule type" value="Genomic_DNA"/>
</dbReference>
<keyword evidence="2" id="KW-0732">Signal</keyword>
<dbReference type="AlphaFoldDB" id="A0AAD7QKT4"/>
<feature type="transmembrane region" description="Helical" evidence="1">
    <location>
        <begin position="223"/>
        <end position="241"/>
    </location>
</feature>
<sequence length="323" mass="34928">MRRLSSFPVVTTGASFLLCLIIMLSSPSNGSGDLWLYSISTDSLGSALPHLTPQSPSTVGLPDTYAVGIWTYCSRTSDLIQCPHRPYFPPLFFFDLSVALLHDLLASSMPNTDVQNNIYFPQGIYPVYSPRTWIALTIPQALSYVTSLAYLIAFVACATSFTFLLRQDTKRKTHALRRASSICATSLLVGAAVATALVCMLVLKLNQEITLGYRVARGNPRAVLALWVAAMCGLLANRAVIASTRAAHHPYRPTGKWAFDQSNGAAKLHTTTSSSSGWLFSEFTVTARSTNSSPPGTPESVGSSGSFLYMDMNYGSHAHGELV</sequence>
<evidence type="ECO:0000256" key="2">
    <source>
        <dbReference type="SAM" id="SignalP"/>
    </source>
</evidence>
<keyword evidence="4" id="KW-1185">Reference proteome</keyword>
<organism evidence="3 4">
    <name type="scientific">Lipomyces tetrasporus</name>
    <dbReference type="NCBI Taxonomy" id="54092"/>
    <lineage>
        <taxon>Eukaryota</taxon>
        <taxon>Fungi</taxon>
        <taxon>Dikarya</taxon>
        <taxon>Ascomycota</taxon>
        <taxon>Saccharomycotina</taxon>
        <taxon>Lipomycetes</taxon>
        <taxon>Lipomycetales</taxon>
        <taxon>Lipomycetaceae</taxon>
        <taxon>Lipomyces</taxon>
    </lineage>
</organism>
<reference evidence="3" key="1">
    <citation type="submission" date="2023-03" db="EMBL/GenBank/DDBJ databases">
        <title>Near-Complete genome sequence of Lipomyces tetrasporous NRRL Y-64009, an oleaginous yeast capable of growing on lignocellulosic hydrolysates.</title>
        <authorList>
            <consortium name="Lawrence Berkeley National Laboratory"/>
            <person name="Jagtap S.S."/>
            <person name="Liu J.-J."/>
            <person name="Walukiewicz H.E."/>
            <person name="Pangilinan J."/>
            <person name="Lipzen A."/>
            <person name="Ahrendt S."/>
            <person name="Koriabine M."/>
            <person name="Cobaugh K."/>
            <person name="Salamov A."/>
            <person name="Yoshinaga Y."/>
            <person name="Ng V."/>
            <person name="Daum C."/>
            <person name="Grigoriev I.V."/>
            <person name="Slininger P.J."/>
            <person name="Dien B.S."/>
            <person name="Jin Y.-S."/>
            <person name="Rao C.V."/>
        </authorList>
    </citation>
    <scope>NUCLEOTIDE SEQUENCE</scope>
    <source>
        <strain evidence="3">NRRL Y-64009</strain>
    </source>
</reference>
<dbReference type="GeneID" id="80886140"/>
<evidence type="ECO:0000313" key="3">
    <source>
        <dbReference type="EMBL" id="KAJ8097100.1"/>
    </source>
</evidence>
<feature type="transmembrane region" description="Helical" evidence="1">
    <location>
        <begin position="141"/>
        <end position="165"/>
    </location>
</feature>
<feature type="transmembrane region" description="Helical" evidence="1">
    <location>
        <begin position="186"/>
        <end position="203"/>
    </location>
</feature>
<feature type="chain" id="PRO_5042149147" evidence="2">
    <location>
        <begin position="33"/>
        <end position="323"/>
    </location>
</feature>
<protein>
    <submittedName>
        <fullName evidence="3">Uncharacterized protein</fullName>
    </submittedName>
</protein>
<evidence type="ECO:0000313" key="4">
    <source>
        <dbReference type="Proteomes" id="UP001217417"/>
    </source>
</evidence>
<feature type="signal peptide" evidence="2">
    <location>
        <begin position="1"/>
        <end position="32"/>
    </location>
</feature>
<dbReference type="Proteomes" id="UP001217417">
    <property type="component" value="Unassembled WGS sequence"/>
</dbReference>
<keyword evidence="1" id="KW-1133">Transmembrane helix</keyword>
<name>A0AAD7QKT4_9ASCO</name>
<proteinExistence type="predicted"/>
<keyword evidence="1" id="KW-0812">Transmembrane</keyword>
<keyword evidence="1" id="KW-0472">Membrane</keyword>
<evidence type="ECO:0000256" key="1">
    <source>
        <dbReference type="SAM" id="Phobius"/>
    </source>
</evidence>
<comment type="caution">
    <text evidence="3">The sequence shown here is derived from an EMBL/GenBank/DDBJ whole genome shotgun (WGS) entry which is preliminary data.</text>
</comment>
<dbReference type="RefSeq" id="XP_056040550.1">
    <property type="nucleotide sequence ID" value="XM_056190974.1"/>
</dbReference>
<accession>A0AAD7QKT4</accession>